<evidence type="ECO:0000256" key="2">
    <source>
        <dbReference type="ARBA" id="ARBA00022598"/>
    </source>
</evidence>
<keyword evidence="3 10" id="KW-0547">Nucleotide-binding</keyword>
<dbReference type="Gene3D" id="3.10.290.10">
    <property type="entry name" value="RNA-binding S4 domain"/>
    <property type="match status" value="1"/>
</dbReference>
<keyword evidence="9" id="KW-0694">RNA-binding</keyword>
<dbReference type="GO" id="GO:0006437">
    <property type="term" value="P:tyrosyl-tRNA aminoacylation"/>
    <property type="evidence" value="ECO:0007669"/>
    <property type="project" value="UniProtKB-UniRule"/>
</dbReference>
<proteinExistence type="inferred from homology"/>
<dbReference type="AlphaFoldDB" id="A0A1G2QHW5"/>
<evidence type="ECO:0000256" key="1">
    <source>
        <dbReference type="ARBA" id="ARBA00013160"/>
    </source>
</evidence>
<dbReference type="GO" id="GO:0005829">
    <property type="term" value="C:cytosol"/>
    <property type="evidence" value="ECO:0007669"/>
    <property type="project" value="TreeGrafter"/>
</dbReference>
<evidence type="ECO:0000256" key="8">
    <source>
        <dbReference type="NCBIfam" id="TIGR00234"/>
    </source>
</evidence>
<dbReference type="Pfam" id="PF00579">
    <property type="entry name" value="tRNA-synt_1b"/>
    <property type="match status" value="1"/>
</dbReference>
<organism evidence="11 12">
    <name type="scientific">Candidatus Vogelbacteria bacterium RIFOXYD1_FULL_46_19</name>
    <dbReference type="NCBI Taxonomy" id="1802439"/>
    <lineage>
        <taxon>Bacteria</taxon>
        <taxon>Candidatus Vogeliibacteriota</taxon>
    </lineage>
</organism>
<dbReference type="SUPFAM" id="SSF52374">
    <property type="entry name" value="Nucleotidylyl transferase"/>
    <property type="match status" value="1"/>
</dbReference>
<dbReference type="InterPro" id="IPR002307">
    <property type="entry name" value="Tyr-tRNA-ligase"/>
</dbReference>
<dbReference type="EC" id="6.1.1.1" evidence="1 8"/>
<accession>A0A1G2QHW5</accession>
<keyword evidence="5 10" id="KW-0648">Protein biosynthesis</keyword>
<comment type="catalytic activity">
    <reaction evidence="7">
        <text>tRNA(Tyr) + L-tyrosine + ATP = L-tyrosyl-tRNA(Tyr) + AMP + diphosphate + H(+)</text>
        <dbReference type="Rhea" id="RHEA:10220"/>
        <dbReference type="Rhea" id="RHEA-COMP:9706"/>
        <dbReference type="Rhea" id="RHEA-COMP:9707"/>
        <dbReference type="ChEBI" id="CHEBI:15378"/>
        <dbReference type="ChEBI" id="CHEBI:30616"/>
        <dbReference type="ChEBI" id="CHEBI:33019"/>
        <dbReference type="ChEBI" id="CHEBI:58315"/>
        <dbReference type="ChEBI" id="CHEBI:78442"/>
        <dbReference type="ChEBI" id="CHEBI:78536"/>
        <dbReference type="ChEBI" id="CHEBI:456215"/>
        <dbReference type="EC" id="6.1.1.1"/>
    </reaction>
</comment>
<name>A0A1G2QHW5_9BACT</name>
<dbReference type="GO" id="GO:0003723">
    <property type="term" value="F:RNA binding"/>
    <property type="evidence" value="ECO:0007669"/>
    <property type="project" value="UniProtKB-KW"/>
</dbReference>
<dbReference type="PROSITE" id="PS50889">
    <property type="entry name" value="S4"/>
    <property type="match status" value="1"/>
</dbReference>
<dbReference type="STRING" id="1802439.A2589_00350"/>
<keyword evidence="2 10" id="KW-0436">Ligase</keyword>
<dbReference type="InterPro" id="IPR002305">
    <property type="entry name" value="aa-tRNA-synth_Ic"/>
</dbReference>
<comment type="similarity">
    <text evidence="10">Belongs to the class-I aminoacyl-tRNA synthetase family.</text>
</comment>
<gene>
    <name evidence="11" type="ORF">A2589_00350</name>
</gene>
<dbReference type="SUPFAM" id="SSF55174">
    <property type="entry name" value="Alpha-L RNA-binding motif"/>
    <property type="match status" value="1"/>
</dbReference>
<dbReference type="PANTHER" id="PTHR11766">
    <property type="entry name" value="TYROSYL-TRNA SYNTHETASE"/>
    <property type="match status" value="1"/>
</dbReference>
<dbReference type="Gene3D" id="1.10.240.10">
    <property type="entry name" value="Tyrosyl-Transfer RNA Synthetase"/>
    <property type="match status" value="1"/>
</dbReference>
<keyword evidence="6 10" id="KW-0030">Aminoacyl-tRNA synthetase</keyword>
<protein>
    <recommendedName>
        <fullName evidence="1 8">Tyrosine--tRNA ligase</fullName>
        <ecNumber evidence="1 8">6.1.1.1</ecNumber>
    </recommendedName>
</protein>
<evidence type="ECO:0000256" key="5">
    <source>
        <dbReference type="ARBA" id="ARBA00022917"/>
    </source>
</evidence>
<dbReference type="InterPro" id="IPR024088">
    <property type="entry name" value="Tyr-tRNA-ligase_bac-type"/>
</dbReference>
<dbReference type="PRINTS" id="PR01040">
    <property type="entry name" value="TRNASYNTHTYR"/>
</dbReference>
<evidence type="ECO:0000313" key="12">
    <source>
        <dbReference type="Proteomes" id="UP000177838"/>
    </source>
</evidence>
<dbReference type="InterPro" id="IPR036986">
    <property type="entry name" value="S4_RNA-bd_sf"/>
</dbReference>
<evidence type="ECO:0000256" key="10">
    <source>
        <dbReference type="RuleBase" id="RU363036"/>
    </source>
</evidence>
<dbReference type="PANTHER" id="PTHR11766:SF1">
    <property type="entry name" value="TYROSINE--TRNA LIGASE"/>
    <property type="match status" value="1"/>
</dbReference>
<sequence length="394" mass="44275">MSTSQPVFSDNLWERGLERIYPSTGELDEFLQSGGQLKVFLGLDPTGPHIHIGHGSILLKLRDLQVAGHQITILIGDFTAMIGDPTDKTSARRKLSAEEVKANYQSYQSQIAKILDLSQIKFVFNKEWLGRLNFEEVVEIASEFTVSQMIERDMFQERLKRDEPIYLHEFLYPLMQGYDSVQMDINAEIGGSDQTFNMLTGRTMMKRRGQEKFVLTTKLLVDPTGKKMGKSEGNMVTLSDEPALMYGKIMSWPDTLMPLAFEICTRVPAAEVETILSEHPRDAKMRLAREIVSIFAGDDQVEAAEADFIAKFQTSEVPERVEVFYFTAGDMLRDVLIKAGLVESKAEYKRLVDGGGITVLPDSKVSTLTAVASSDQVIRVGKKKFIKLAVKRDE</sequence>
<keyword evidence="4 10" id="KW-0067">ATP-binding</keyword>
<dbReference type="NCBIfam" id="TIGR00234">
    <property type="entry name" value="tyrS"/>
    <property type="match status" value="1"/>
</dbReference>
<evidence type="ECO:0000256" key="7">
    <source>
        <dbReference type="ARBA" id="ARBA00048248"/>
    </source>
</evidence>
<dbReference type="CDD" id="cd00805">
    <property type="entry name" value="TyrRS_core"/>
    <property type="match status" value="1"/>
</dbReference>
<dbReference type="Gene3D" id="3.40.50.620">
    <property type="entry name" value="HUPs"/>
    <property type="match status" value="1"/>
</dbReference>
<evidence type="ECO:0000256" key="4">
    <source>
        <dbReference type="ARBA" id="ARBA00022840"/>
    </source>
</evidence>
<dbReference type="InterPro" id="IPR014729">
    <property type="entry name" value="Rossmann-like_a/b/a_fold"/>
</dbReference>
<evidence type="ECO:0000256" key="9">
    <source>
        <dbReference type="PROSITE-ProRule" id="PRU00182"/>
    </source>
</evidence>
<evidence type="ECO:0000256" key="6">
    <source>
        <dbReference type="ARBA" id="ARBA00023146"/>
    </source>
</evidence>
<evidence type="ECO:0000313" key="11">
    <source>
        <dbReference type="EMBL" id="OHA60186.1"/>
    </source>
</evidence>
<evidence type="ECO:0000256" key="3">
    <source>
        <dbReference type="ARBA" id="ARBA00022741"/>
    </source>
</evidence>
<dbReference type="InterPro" id="IPR001412">
    <property type="entry name" value="aa-tRNA-synth_I_CS"/>
</dbReference>
<dbReference type="Proteomes" id="UP000177838">
    <property type="component" value="Unassembled WGS sequence"/>
</dbReference>
<reference evidence="11 12" key="1">
    <citation type="journal article" date="2016" name="Nat. Commun.">
        <title>Thousands of microbial genomes shed light on interconnected biogeochemical processes in an aquifer system.</title>
        <authorList>
            <person name="Anantharaman K."/>
            <person name="Brown C.T."/>
            <person name="Hug L.A."/>
            <person name="Sharon I."/>
            <person name="Castelle C.J."/>
            <person name="Probst A.J."/>
            <person name="Thomas B.C."/>
            <person name="Singh A."/>
            <person name="Wilkins M.J."/>
            <person name="Karaoz U."/>
            <person name="Brodie E.L."/>
            <person name="Williams K.H."/>
            <person name="Hubbard S.S."/>
            <person name="Banfield J.F."/>
        </authorList>
    </citation>
    <scope>NUCLEOTIDE SEQUENCE [LARGE SCALE GENOMIC DNA]</scope>
</reference>
<comment type="caution">
    <text evidence="11">The sequence shown here is derived from an EMBL/GenBank/DDBJ whole genome shotgun (WGS) entry which is preliminary data.</text>
</comment>
<dbReference type="EMBL" id="MHTK01000002">
    <property type="protein sequence ID" value="OHA60186.1"/>
    <property type="molecule type" value="Genomic_DNA"/>
</dbReference>
<dbReference type="PROSITE" id="PS00178">
    <property type="entry name" value="AA_TRNA_LIGASE_I"/>
    <property type="match status" value="1"/>
</dbReference>
<dbReference type="GO" id="GO:0005524">
    <property type="term" value="F:ATP binding"/>
    <property type="evidence" value="ECO:0007669"/>
    <property type="project" value="UniProtKB-KW"/>
</dbReference>
<dbReference type="GO" id="GO:0004831">
    <property type="term" value="F:tyrosine-tRNA ligase activity"/>
    <property type="evidence" value="ECO:0007669"/>
    <property type="project" value="UniProtKB-UniRule"/>
</dbReference>